<dbReference type="PROSITE" id="PS00204">
    <property type="entry name" value="FERRITIN_2"/>
    <property type="match status" value="1"/>
</dbReference>
<dbReference type="PANTHER" id="PTHR11431:SF51">
    <property type="entry name" value="FERRITIN"/>
    <property type="match status" value="1"/>
</dbReference>
<feature type="domain" description="Ferritin-like diiron" evidence="7">
    <location>
        <begin position="47"/>
        <end position="204"/>
    </location>
</feature>
<organism evidence="8 9">
    <name type="scientific">Ceratina calcarata</name>
    <dbReference type="NCBI Taxonomy" id="156304"/>
    <lineage>
        <taxon>Eukaryota</taxon>
        <taxon>Metazoa</taxon>
        <taxon>Ecdysozoa</taxon>
        <taxon>Arthropoda</taxon>
        <taxon>Hexapoda</taxon>
        <taxon>Insecta</taxon>
        <taxon>Pterygota</taxon>
        <taxon>Neoptera</taxon>
        <taxon>Endopterygota</taxon>
        <taxon>Hymenoptera</taxon>
        <taxon>Apocrita</taxon>
        <taxon>Aculeata</taxon>
        <taxon>Apoidea</taxon>
        <taxon>Anthophila</taxon>
        <taxon>Apidae</taxon>
        <taxon>Ceratina</taxon>
        <taxon>Zadontomerus</taxon>
    </lineage>
</organism>
<keyword evidence="3 5" id="KW-0479">Metal-binding</keyword>
<dbReference type="CDD" id="cd01056">
    <property type="entry name" value="Euk_Ferritin"/>
    <property type="match status" value="1"/>
</dbReference>
<evidence type="ECO:0000256" key="3">
    <source>
        <dbReference type="ARBA" id="ARBA00022723"/>
    </source>
</evidence>
<dbReference type="InterPro" id="IPR001519">
    <property type="entry name" value="Ferritin"/>
</dbReference>
<name>A0AAJ7J845_9HYME</name>
<evidence type="ECO:0000313" key="8">
    <source>
        <dbReference type="Proteomes" id="UP000694925"/>
    </source>
</evidence>
<dbReference type="GO" id="GO:0008199">
    <property type="term" value="F:ferric iron binding"/>
    <property type="evidence" value="ECO:0007669"/>
    <property type="project" value="InterPro"/>
</dbReference>
<dbReference type="RefSeq" id="XP_026672902.1">
    <property type="nucleotide sequence ID" value="XM_026817101.1"/>
</dbReference>
<keyword evidence="4 5" id="KW-0408">Iron</keyword>
<dbReference type="KEGG" id="ccal:108629198"/>
<evidence type="ECO:0000259" key="7">
    <source>
        <dbReference type="PROSITE" id="PS50905"/>
    </source>
</evidence>
<protein>
    <recommendedName>
        <fullName evidence="5">Ferritin</fullName>
    </recommendedName>
</protein>
<evidence type="ECO:0000256" key="2">
    <source>
        <dbReference type="ARBA" id="ARBA00022434"/>
    </source>
</evidence>
<dbReference type="CTD" id="44965"/>
<evidence type="ECO:0000256" key="5">
    <source>
        <dbReference type="RuleBase" id="RU361145"/>
    </source>
</evidence>
<gene>
    <name evidence="9 10" type="primary">LOC108629198</name>
</gene>
<evidence type="ECO:0000313" key="9">
    <source>
        <dbReference type="RefSeq" id="XP_017887177.1"/>
    </source>
</evidence>
<comment type="similarity">
    <text evidence="1 5">Belongs to the ferritin family.</text>
</comment>
<dbReference type="GO" id="GO:0006879">
    <property type="term" value="P:intracellular iron ion homeostasis"/>
    <property type="evidence" value="ECO:0007669"/>
    <property type="project" value="UniProtKB-KW"/>
</dbReference>
<comment type="function">
    <text evidence="5">Stores iron in a soluble, non-toxic, readily available form. Important for iron homeostasis. Iron is taken up in the ferrous form and deposited as ferric hydroxides after oxidation.</text>
</comment>
<evidence type="ECO:0000313" key="10">
    <source>
        <dbReference type="RefSeq" id="XP_026672902.1"/>
    </source>
</evidence>
<evidence type="ECO:0000256" key="4">
    <source>
        <dbReference type="ARBA" id="ARBA00023004"/>
    </source>
</evidence>
<dbReference type="Gene3D" id="1.20.1260.10">
    <property type="match status" value="1"/>
</dbReference>
<dbReference type="InterPro" id="IPR008331">
    <property type="entry name" value="Ferritin_DPS_dom"/>
</dbReference>
<dbReference type="PANTHER" id="PTHR11431">
    <property type="entry name" value="FERRITIN"/>
    <property type="match status" value="1"/>
</dbReference>
<feature type="signal peptide" evidence="6">
    <location>
        <begin position="1"/>
        <end position="16"/>
    </location>
</feature>
<keyword evidence="2 5" id="KW-0409">Iron storage</keyword>
<dbReference type="GO" id="GO:0005737">
    <property type="term" value="C:cytoplasm"/>
    <property type="evidence" value="ECO:0007669"/>
    <property type="project" value="TreeGrafter"/>
</dbReference>
<keyword evidence="8" id="KW-1185">Reference proteome</keyword>
<dbReference type="InterPro" id="IPR009078">
    <property type="entry name" value="Ferritin-like_SF"/>
</dbReference>
<evidence type="ECO:0000256" key="6">
    <source>
        <dbReference type="SAM" id="SignalP"/>
    </source>
</evidence>
<dbReference type="SUPFAM" id="SSF47240">
    <property type="entry name" value="Ferritin-like"/>
    <property type="match status" value="1"/>
</dbReference>
<reference evidence="9 10" key="1">
    <citation type="submission" date="2025-04" db="UniProtKB">
        <authorList>
            <consortium name="RefSeq"/>
        </authorList>
    </citation>
    <scope>IDENTIFICATION</scope>
    <source>
        <tissue evidence="9 10">Whole body</tissue>
    </source>
</reference>
<dbReference type="RefSeq" id="XP_017887177.1">
    <property type="nucleotide sequence ID" value="XM_018031688.2"/>
</dbReference>
<dbReference type="GO" id="GO:0008198">
    <property type="term" value="F:ferrous iron binding"/>
    <property type="evidence" value="ECO:0007669"/>
    <property type="project" value="TreeGrafter"/>
</dbReference>
<dbReference type="GeneID" id="108629198"/>
<dbReference type="GO" id="GO:0006826">
    <property type="term" value="P:iron ion transport"/>
    <property type="evidence" value="ECO:0007669"/>
    <property type="project" value="InterPro"/>
</dbReference>
<feature type="chain" id="PRO_5044708908" description="Ferritin" evidence="6">
    <location>
        <begin position="17"/>
        <end position="224"/>
    </location>
</feature>
<dbReference type="Proteomes" id="UP000694925">
    <property type="component" value="Unplaced"/>
</dbReference>
<dbReference type="Pfam" id="PF00210">
    <property type="entry name" value="Ferritin"/>
    <property type="match status" value="1"/>
</dbReference>
<evidence type="ECO:0000256" key="1">
    <source>
        <dbReference type="ARBA" id="ARBA00007513"/>
    </source>
</evidence>
<sequence length="224" mass="25792">MFFSGLLLTLLAVASASEVCYTDVHASCNSNANPDSQTLVQNCNAKYGAIDNLLVDLQGYANAYIDSSFEFLLYSSYFGNYENQREGFKKLYRKFSDEMWEDAIDIIKFITKRGGQMNFNQFPEFKLPHNKSRVIEFVEIESLAKALDIQKQFAKEAIRIHSRAQPHTNHDASITHYIEEKFLGSLTERIRNLAGFISDLKYLLAEHDPHMSLFLFDEYLQKTL</sequence>
<dbReference type="InterPro" id="IPR014034">
    <property type="entry name" value="Ferritin_CS"/>
</dbReference>
<dbReference type="PROSITE" id="PS50905">
    <property type="entry name" value="FERRITIN_LIKE"/>
    <property type="match status" value="1"/>
</dbReference>
<dbReference type="InterPro" id="IPR009040">
    <property type="entry name" value="Ferritin-like_diiron"/>
</dbReference>
<dbReference type="InterPro" id="IPR012347">
    <property type="entry name" value="Ferritin-like"/>
</dbReference>
<keyword evidence="6" id="KW-0732">Signal</keyword>
<dbReference type="AlphaFoldDB" id="A0AAJ7J845"/>
<proteinExistence type="inferred from homology"/>
<accession>A0AAJ7J845</accession>